<name>A0A1H9LET9_9GAMM</name>
<dbReference type="InterPro" id="IPR002052">
    <property type="entry name" value="DNA_methylase_N6_adenine_CS"/>
</dbReference>
<organism evidence="8 9">
    <name type="scientific">Amphritea atlantica</name>
    <dbReference type="NCBI Taxonomy" id="355243"/>
    <lineage>
        <taxon>Bacteria</taxon>
        <taxon>Pseudomonadati</taxon>
        <taxon>Pseudomonadota</taxon>
        <taxon>Gammaproteobacteria</taxon>
        <taxon>Oceanospirillales</taxon>
        <taxon>Oceanospirillaceae</taxon>
        <taxon>Amphritea</taxon>
    </lineage>
</organism>
<dbReference type="InterPro" id="IPR029063">
    <property type="entry name" value="SAM-dependent_MTases_sf"/>
</dbReference>
<dbReference type="Pfam" id="PF05175">
    <property type="entry name" value="MTS"/>
    <property type="match status" value="1"/>
</dbReference>
<accession>A0A1H9LET9</accession>
<dbReference type="PROSITE" id="PS00092">
    <property type="entry name" value="N6_MTASE"/>
    <property type="match status" value="1"/>
</dbReference>
<gene>
    <name evidence="8" type="ORF">SAMN03080615_03912</name>
</gene>
<keyword evidence="4 8" id="KW-0808">Transferase</keyword>
<evidence type="ECO:0000313" key="8">
    <source>
        <dbReference type="EMBL" id="SER09914.1"/>
    </source>
</evidence>
<evidence type="ECO:0000259" key="6">
    <source>
        <dbReference type="Pfam" id="PF05175"/>
    </source>
</evidence>
<proteinExistence type="predicted"/>
<dbReference type="OrthoDB" id="29650at2"/>
<sequence length="347" mass="38454">MTDTAFSLVKPELDSAHGIALWIADENLLNQTSRVNPTVTVISNRFDLCQQLQEAGWNSQFSDFDFSPYENHSVDKIIYRISKEKPVVHHVINQAIRILKPGGTLCISGLKNEGIKTYLDKAKKLFSGQMEQSKSDKNTWMGVLTSPGVPDTELLEDQDYTRLREVAADENFSYISKPGVYGWNKIDKGSAFLVAELPRFIERLPGPPQTALDLGCGYGYLSLNCAPTGCRITATDNNAGALQACKENFKQQGIDAEVIAADCAEEIVARFPLIVCNPPFHQGFGIEGDMTDRFLEAARKHLQTDGVACFVVNLHIPLERKAQKRFSIVETIADNGSFKLILLAQPK</sequence>
<evidence type="ECO:0000259" key="7">
    <source>
        <dbReference type="Pfam" id="PF08468"/>
    </source>
</evidence>
<dbReference type="CDD" id="cd02440">
    <property type="entry name" value="AdoMet_MTases"/>
    <property type="match status" value="1"/>
</dbReference>
<keyword evidence="3 8" id="KW-0489">Methyltransferase</keyword>
<keyword evidence="1" id="KW-0963">Cytoplasm</keyword>
<evidence type="ECO:0000256" key="5">
    <source>
        <dbReference type="ARBA" id="ARBA00022691"/>
    </source>
</evidence>
<dbReference type="Gene3D" id="3.40.50.150">
    <property type="entry name" value="Vaccinia Virus protein VP39"/>
    <property type="match status" value="2"/>
</dbReference>
<keyword evidence="9" id="KW-1185">Reference proteome</keyword>
<dbReference type="PANTHER" id="PTHR47816">
    <property type="entry name" value="RIBOSOMAL RNA SMALL SUBUNIT METHYLTRANSFERASE C"/>
    <property type="match status" value="1"/>
</dbReference>
<feature type="domain" description="Methyltransferase small N-terminal" evidence="7">
    <location>
        <begin position="26"/>
        <end position="119"/>
    </location>
</feature>
<dbReference type="AlphaFoldDB" id="A0A1H9LET9"/>
<protein>
    <submittedName>
        <fullName evidence="8">16S rRNA (Guanine1207-N2)-methyltransferase</fullName>
    </submittedName>
</protein>
<evidence type="ECO:0000256" key="4">
    <source>
        <dbReference type="ARBA" id="ARBA00022679"/>
    </source>
</evidence>
<evidence type="ECO:0000256" key="1">
    <source>
        <dbReference type="ARBA" id="ARBA00022490"/>
    </source>
</evidence>
<dbReference type="GO" id="GO:0008990">
    <property type="term" value="F:rRNA (guanine-N2-)-methyltransferase activity"/>
    <property type="evidence" value="ECO:0007669"/>
    <property type="project" value="InterPro"/>
</dbReference>
<feature type="domain" description="Methyltransferase small" evidence="6">
    <location>
        <begin position="174"/>
        <end position="341"/>
    </location>
</feature>
<dbReference type="PANTHER" id="PTHR47816:SF4">
    <property type="entry name" value="RIBOSOMAL RNA SMALL SUBUNIT METHYLTRANSFERASE C"/>
    <property type="match status" value="1"/>
</dbReference>
<evidence type="ECO:0000256" key="2">
    <source>
        <dbReference type="ARBA" id="ARBA00022552"/>
    </source>
</evidence>
<dbReference type="EMBL" id="FOGB01000017">
    <property type="protein sequence ID" value="SER09914.1"/>
    <property type="molecule type" value="Genomic_DNA"/>
</dbReference>
<dbReference type="STRING" id="355243.SAMN03080615_03912"/>
<dbReference type="RefSeq" id="WP_091361592.1">
    <property type="nucleotide sequence ID" value="NZ_AP025284.1"/>
</dbReference>
<keyword evidence="2" id="KW-0698">rRNA processing</keyword>
<dbReference type="InterPro" id="IPR013675">
    <property type="entry name" value="Mtase_sm_N"/>
</dbReference>
<dbReference type="Proteomes" id="UP000198749">
    <property type="component" value="Unassembled WGS sequence"/>
</dbReference>
<evidence type="ECO:0000313" key="9">
    <source>
        <dbReference type="Proteomes" id="UP000198749"/>
    </source>
</evidence>
<evidence type="ECO:0000256" key="3">
    <source>
        <dbReference type="ARBA" id="ARBA00022603"/>
    </source>
</evidence>
<reference evidence="9" key="1">
    <citation type="submission" date="2016-10" db="EMBL/GenBank/DDBJ databases">
        <authorList>
            <person name="Varghese N."/>
            <person name="Submissions S."/>
        </authorList>
    </citation>
    <scope>NUCLEOTIDE SEQUENCE [LARGE SCALE GENOMIC DNA]</scope>
    <source>
        <strain evidence="9">DSM 18887</strain>
    </source>
</reference>
<dbReference type="InterPro" id="IPR007848">
    <property type="entry name" value="Small_mtfrase_dom"/>
</dbReference>
<keyword evidence="5" id="KW-0949">S-adenosyl-L-methionine</keyword>
<dbReference type="GO" id="GO:0003676">
    <property type="term" value="F:nucleic acid binding"/>
    <property type="evidence" value="ECO:0007669"/>
    <property type="project" value="InterPro"/>
</dbReference>
<dbReference type="InterPro" id="IPR046977">
    <property type="entry name" value="RsmC/RlmG"/>
</dbReference>
<dbReference type="Pfam" id="PF08468">
    <property type="entry name" value="MTS_N"/>
    <property type="match status" value="1"/>
</dbReference>
<dbReference type="SUPFAM" id="SSF53335">
    <property type="entry name" value="S-adenosyl-L-methionine-dependent methyltransferases"/>
    <property type="match status" value="2"/>
</dbReference>